<name>A0A9P0DSD1_PHACE</name>
<sequence length="408" mass="46049">MRFLVLVALVCFGGVAAELKEIFAWKEVSFNWPSEDVKNNALKAMEYIPEHNLPLGLERWKNKLFVTVPRWKSGVASSLNYIPINSTDKSPALTPYPDWKANTLPKEGETLQDNHVISTFRVKVDPCDRLWVMDTGLADIKGDAKLHSSPAIVVFDLKTDQLVRRYVLKESDSKGDSSFFANIVVDVTKDTCDKAFAYLPDLGGYGLVVYSFADNKSWRISNNYFHFDPLKGDLTVGGVNFQWTDGIFGLALGPINQNGYRTAYFHALASTEEFSVSTEVLRNETLAMDHNSFELYKHEGNKGEKSQTSTSVFDQKTNVLFFTQLQRDAVACWNTKKKLEPGNVALVAEDHTNLVFTNDISIDVERNLWILSDRMPAFLYTKLDPNDVNYRILQIPVDEAIKETTCAV</sequence>
<dbReference type="Gene3D" id="2.120.10.30">
    <property type="entry name" value="TolB, C-terminal domain"/>
    <property type="match status" value="1"/>
</dbReference>
<evidence type="ECO:0000256" key="5">
    <source>
        <dbReference type="SAM" id="SignalP"/>
    </source>
</evidence>
<keyword evidence="7" id="KW-1185">Reference proteome</keyword>
<dbReference type="Proteomes" id="UP001153737">
    <property type="component" value="Chromosome 2"/>
</dbReference>
<gene>
    <name evidence="6" type="ORF">PHAECO_LOCUS6639</name>
</gene>
<dbReference type="InterPro" id="IPR011042">
    <property type="entry name" value="6-blade_b-propeller_TolB-like"/>
</dbReference>
<dbReference type="PANTHER" id="PTHR10009:SF11">
    <property type="entry name" value="RH54244P"/>
    <property type="match status" value="1"/>
</dbReference>
<dbReference type="PANTHER" id="PTHR10009">
    <property type="entry name" value="PROTEIN YELLOW-RELATED"/>
    <property type="match status" value="1"/>
</dbReference>
<evidence type="ECO:0000256" key="3">
    <source>
        <dbReference type="ARBA" id="ARBA00022525"/>
    </source>
</evidence>
<protein>
    <recommendedName>
        <fullName evidence="8">Yellow-c</fullName>
    </recommendedName>
</protein>
<dbReference type="PRINTS" id="PR01366">
    <property type="entry name" value="ROYALJELLY"/>
</dbReference>
<feature type="chain" id="PRO_5040271054" description="Yellow-c" evidence="5">
    <location>
        <begin position="18"/>
        <end position="408"/>
    </location>
</feature>
<evidence type="ECO:0000256" key="2">
    <source>
        <dbReference type="ARBA" id="ARBA00009127"/>
    </source>
</evidence>
<dbReference type="InterPro" id="IPR017996">
    <property type="entry name" value="MRJP/yellow-related"/>
</dbReference>
<reference evidence="6" key="1">
    <citation type="submission" date="2022-01" db="EMBL/GenBank/DDBJ databases">
        <authorList>
            <person name="King R."/>
        </authorList>
    </citation>
    <scope>NUCLEOTIDE SEQUENCE</scope>
</reference>
<dbReference type="EMBL" id="OU896708">
    <property type="protein sequence ID" value="CAH1156186.1"/>
    <property type="molecule type" value="Genomic_DNA"/>
</dbReference>
<evidence type="ECO:0000256" key="1">
    <source>
        <dbReference type="ARBA" id="ARBA00004613"/>
    </source>
</evidence>
<dbReference type="OrthoDB" id="7776143at2759"/>
<feature type="signal peptide" evidence="5">
    <location>
        <begin position="1"/>
        <end position="17"/>
    </location>
</feature>
<organism evidence="6 7">
    <name type="scientific">Phaedon cochleariae</name>
    <name type="common">Mustard beetle</name>
    <dbReference type="NCBI Taxonomy" id="80249"/>
    <lineage>
        <taxon>Eukaryota</taxon>
        <taxon>Metazoa</taxon>
        <taxon>Ecdysozoa</taxon>
        <taxon>Arthropoda</taxon>
        <taxon>Hexapoda</taxon>
        <taxon>Insecta</taxon>
        <taxon>Pterygota</taxon>
        <taxon>Neoptera</taxon>
        <taxon>Endopterygota</taxon>
        <taxon>Coleoptera</taxon>
        <taxon>Polyphaga</taxon>
        <taxon>Cucujiformia</taxon>
        <taxon>Chrysomeloidea</taxon>
        <taxon>Chrysomelidae</taxon>
        <taxon>Chrysomelinae</taxon>
        <taxon>Chrysomelini</taxon>
        <taxon>Phaedon</taxon>
    </lineage>
</organism>
<evidence type="ECO:0008006" key="8">
    <source>
        <dbReference type="Google" id="ProtNLM"/>
    </source>
</evidence>
<reference evidence="6" key="2">
    <citation type="submission" date="2022-10" db="EMBL/GenBank/DDBJ databases">
        <authorList>
            <consortium name="ENA_rothamsted_submissions"/>
            <consortium name="culmorum"/>
            <person name="King R."/>
        </authorList>
    </citation>
    <scope>NUCLEOTIDE SEQUENCE</scope>
</reference>
<keyword evidence="4 5" id="KW-0732">Signal</keyword>
<proteinExistence type="inferred from homology"/>
<comment type="subcellular location">
    <subcellularLocation>
        <location evidence="1">Secreted</location>
    </subcellularLocation>
</comment>
<dbReference type="Pfam" id="PF03022">
    <property type="entry name" value="MRJP"/>
    <property type="match status" value="1"/>
</dbReference>
<dbReference type="AlphaFoldDB" id="A0A9P0DSD1"/>
<accession>A0A9P0DSD1</accession>
<comment type="similarity">
    <text evidence="2">Belongs to the major royal jelly protein family.</text>
</comment>
<evidence type="ECO:0000256" key="4">
    <source>
        <dbReference type="ARBA" id="ARBA00022729"/>
    </source>
</evidence>
<keyword evidence="3" id="KW-0964">Secreted</keyword>
<dbReference type="GO" id="GO:0005576">
    <property type="term" value="C:extracellular region"/>
    <property type="evidence" value="ECO:0007669"/>
    <property type="project" value="UniProtKB-SubCell"/>
</dbReference>
<evidence type="ECO:0000313" key="6">
    <source>
        <dbReference type="EMBL" id="CAH1156186.1"/>
    </source>
</evidence>
<dbReference type="FunFam" id="2.120.10.30:FF:000045">
    <property type="entry name" value="Blast:Protein yellow"/>
    <property type="match status" value="1"/>
</dbReference>
<evidence type="ECO:0000313" key="7">
    <source>
        <dbReference type="Proteomes" id="UP001153737"/>
    </source>
</evidence>